<reference evidence="3 4" key="1">
    <citation type="submission" date="2016-09" db="EMBL/GenBank/DDBJ databases">
        <title>Couchioplanes caeruleus draft genome sequence.</title>
        <authorList>
            <person name="Sheehan J."/>
            <person name="Caffrey P."/>
        </authorList>
    </citation>
    <scope>NUCLEOTIDE SEQUENCE [LARGE SCALE GENOMIC DNA]</scope>
    <source>
        <strain evidence="3 4">DSM 43634</strain>
    </source>
</reference>
<evidence type="ECO:0000256" key="1">
    <source>
        <dbReference type="ARBA" id="ARBA00006865"/>
    </source>
</evidence>
<dbReference type="InterPro" id="IPR008979">
    <property type="entry name" value="Galactose-bd-like_sf"/>
</dbReference>
<dbReference type="AlphaFoldDB" id="A0A1K0G4M1"/>
<evidence type="ECO:0000313" key="4">
    <source>
        <dbReference type="Proteomes" id="UP000182486"/>
    </source>
</evidence>
<organism evidence="3 4">
    <name type="scientific">Couchioplanes caeruleus subsp. caeruleus</name>
    <dbReference type="NCBI Taxonomy" id="56427"/>
    <lineage>
        <taxon>Bacteria</taxon>
        <taxon>Bacillati</taxon>
        <taxon>Actinomycetota</taxon>
        <taxon>Actinomycetes</taxon>
        <taxon>Micromonosporales</taxon>
        <taxon>Micromonosporaceae</taxon>
        <taxon>Couchioplanes</taxon>
    </lineage>
</organism>
<accession>A0A1K0G4M1</accession>
<comment type="similarity">
    <text evidence="1">Belongs to the glycosyl hydrolase 16 family.</text>
</comment>
<sequence>MARNKRAAYPALGIPATRTARLTALANVLVLGATAAFTMPDGTRAIAASKSVARTVKSAQATTARLVEIATNGSAARSLTGWTSRSHSGGVAVKRVTGLTGPFPVTTGVRISRSGGTGTWAYALTALKSPQTAFTVGKTYTMSGWVRDLAASGRPIGLLLGNANYQHRPTTTAEYPRFIDTGWHYVSRSFICTAPGFADTAFYLGLPASGSFDFQLTGLSVRAAPMPAPARMAVPPSTVVSFAGAAGTAPDARTWNYELGGHGWGNGEAQTYTSRATNVRLDGTGKLRITARRETFTGPDDITRTFTSARITTKGKLAVAPGSYVEAPITAPTGAGLWPAFWLLGTDIDKVGWPASGELDIFEGVGARPTMAHSAAHMAASDNPKTDFPYGWGEAGGTTDLGEPVDARAHKYGVYFDAGTVRFYIDRRPTMSLWAADALATGRTWPFGGPQYMILNVAVSGEVDTTATAFPREMAVGPISIWNTGLPF</sequence>
<dbReference type="GO" id="GO:0004553">
    <property type="term" value="F:hydrolase activity, hydrolyzing O-glycosyl compounds"/>
    <property type="evidence" value="ECO:0007669"/>
    <property type="project" value="InterPro"/>
</dbReference>
<evidence type="ECO:0000259" key="2">
    <source>
        <dbReference type="PROSITE" id="PS51762"/>
    </source>
</evidence>
<dbReference type="Gene3D" id="2.60.120.200">
    <property type="match status" value="1"/>
</dbReference>
<dbReference type="SUPFAM" id="SSF49785">
    <property type="entry name" value="Galactose-binding domain-like"/>
    <property type="match status" value="1"/>
</dbReference>
<dbReference type="InterPro" id="IPR013320">
    <property type="entry name" value="ConA-like_dom_sf"/>
</dbReference>
<dbReference type="Gene3D" id="2.60.120.260">
    <property type="entry name" value="Galactose-binding domain-like"/>
    <property type="match status" value="1"/>
</dbReference>
<feature type="domain" description="GH16" evidence="2">
    <location>
        <begin position="219"/>
        <end position="487"/>
    </location>
</feature>
<dbReference type="RefSeq" id="WP_071807206.1">
    <property type="nucleotide sequence ID" value="NZ_MEIA01000230.1"/>
</dbReference>
<dbReference type="EMBL" id="MEIA01000230">
    <property type="protein sequence ID" value="OJF12234.1"/>
    <property type="molecule type" value="Genomic_DNA"/>
</dbReference>
<dbReference type="CDD" id="cd08023">
    <property type="entry name" value="GH16_laminarinase_like"/>
    <property type="match status" value="1"/>
</dbReference>
<gene>
    <name evidence="3" type="ORF">BG844_21830</name>
</gene>
<dbReference type="InterPro" id="IPR000757">
    <property type="entry name" value="Beta-glucanase-like"/>
</dbReference>
<dbReference type="SUPFAM" id="SSF49899">
    <property type="entry name" value="Concanavalin A-like lectins/glucanases"/>
    <property type="match status" value="1"/>
</dbReference>
<comment type="caution">
    <text evidence="3">The sequence shown here is derived from an EMBL/GenBank/DDBJ whole genome shotgun (WGS) entry which is preliminary data.</text>
</comment>
<keyword evidence="4" id="KW-1185">Reference proteome</keyword>
<dbReference type="Proteomes" id="UP000182486">
    <property type="component" value="Unassembled WGS sequence"/>
</dbReference>
<protein>
    <recommendedName>
        <fullName evidence="2">GH16 domain-containing protein</fullName>
    </recommendedName>
</protein>
<evidence type="ECO:0000313" key="3">
    <source>
        <dbReference type="EMBL" id="OJF12234.1"/>
    </source>
</evidence>
<dbReference type="Pfam" id="PF00722">
    <property type="entry name" value="Glyco_hydro_16"/>
    <property type="match status" value="1"/>
</dbReference>
<dbReference type="PANTHER" id="PTHR10963">
    <property type="entry name" value="GLYCOSYL HYDROLASE-RELATED"/>
    <property type="match status" value="1"/>
</dbReference>
<dbReference type="PROSITE" id="PS51762">
    <property type="entry name" value="GH16_2"/>
    <property type="match status" value="1"/>
</dbReference>
<dbReference type="InterPro" id="IPR050546">
    <property type="entry name" value="Glycosyl_Hydrlase_16"/>
</dbReference>
<name>A0A1K0G4M1_9ACTN</name>
<dbReference type="PANTHER" id="PTHR10963:SF55">
    <property type="entry name" value="GLYCOSIDE HYDROLASE FAMILY 16 PROTEIN"/>
    <property type="match status" value="1"/>
</dbReference>
<dbReference type="GO" id="GO:0005975">
    <property type="term" value="P:carbohydrate metabolic process"/>
    <property type="evidence" value="ECO:0007669"/>
    <property type="project" value="InterPro"/>
</dbReference>
<proteinExistence type="inferred from homology"/>